<comment type="caution">
    <text evidence="2">The sequence shown here is derived from an EMBL/GenBank/DDBJ whole genome shotgun (WGS) entry which is preliminary data.</text>
</comment>
<reference evidence="2 3" key="1">
    <citation type="submission" date="2020-06" db="EMBL/GenBank/DDBJ databases">
        <authorList>
            <person name="Criscuolo A."/>
        </authorList>
    </citation>
    <scope>NUCLEOTIDE SEQUENCE [LARGE SCALE GENOMIC DNA]</scope>
    <source>
        <strain evidence="3">CIP 111411</strain>
    </source>
</reference>
<accession>A0A6V6ZFL3</accession>
<dbReference type="Gene3D" id="2.180.10.10">
    <property type="entry name" value="RHS repeat-associated core"/>
    <property type="match status" value="1"/>
</dbReference>
<evidence type="ECO:0000256" key="1">
    <source>
        <dbReference type="SAM" id="MobiDB-lite"/>
    </source>
</evidence>
<dbReference type="NCBIfam" id="TIGR03696">
    <property type="entry name" value="Rhs_assc_core"/>
    <property type="match status" value="1"/>
</dbReference>
<gene>
    <name evidence="2" type="ORF">FLAT13_05057</name>
</gene>
<feature type="compositionally biased region" description="Polar residues" evidence="1">
    <location>
        <begin position="138"/>
        <end position="150"/>
    </location>
</feature>
<dbReference type="AlphaFoldDB" id="A0A6V6ZFL3"/>
<dbReference type="Proteomes" id="UP000530060">
    <property type="component" value="Unassembled WGS sequence"/>
</dbReference>
<dbReference type="InterPro" id="IPR022385">
    <property type="entry name" value="Rhs_assc_core"/>
</dbReference>
<organism evidence="2 3">
    <name type="scientific">Flavobacterium salmonis</name>
    <dbReference type="NCBI Taxonomy" id="2654844"/>
    <lineage>
        <taxon>Bacteria</taxon>
        <taxon>Pseudomonadati</taxon>
        <taxon>Bacteroidota</taxon>
        <taxon>Flavobacteriia</taxon>
        <taxon>Flavobacteriales</taxon>
        <taxon>Flavobacteriaceae</taxon>
        <taxon>Flavobacterium</taxon>
    </lineage>
</organism>
<sequence length="295" mass="31979">MGLNWYDFGWRQYDPTLARMLQADPVTHHSQSPYTAFDNNPVFWADPDGAATIDPKKDQYVVISSSVDKHNVTTITQTTTTTITTTKNDGSVSVRYSSASITNKVDAEGNVTKGTTVTHSSGIISKNADGKISRNEGKSFSTEAKSGERTSQLNQWTNTVSSYNKTNKDGIYNVDMIDKTSKYTTKAFEAGISVFGAAGVKSSLSALSDNTKNLIGLLGGATSGDQAVSLTGEALQDRIGKNNNYAIVYGVQHIQNGAMMKEMKTPAGQRGSSRYSVGPTSWQDLWKGFKSFFKN</sequence>
<feature type="region of interest" description="Disordered" evidence="1">
    <location>
        <begin position="127"/>
        <end position="150"/>
    </location>
</feature>
<keyword evidence="3" id="KW-1185">Reference proteome</keyword>
<protein>
    <recommendedName>
        <fullName evidence="4">RHS repeat-associated core domain-containing protein</fullName>
    </recommendedName>
</protein>
<feature type="compositionally biased region" description="Basic and acidic residues" evidence="1">
    <location>
        <begin position="128"/>
        <end position="137"/>
    </location>
</feature>
<evidence type="ECO:0000313" key="3">
    <source>
        <dbReference type="Proteomes" id="UP000530060"/>
    </source>
</evidence>
<proteinExistence type="predicted"/>
<evidence type="ECO:0000313" key="2">
    <source>
        <dbReference type="EMBL" id="CAD0009682.1"/>
    </source>
</evidence>
<name>A0A6V6ZFL3_9FLAO</name>
<dbReference type="EMBL" id="CAIJDP010000097">
    <property type="protein sequence ID" value="CAD0009682.1"/>
    <property type="molecule type" value="Genomic_DNA"/>
</dbReference>
<evidence type="ECO:0008006" key="4">
    <source>
        <dbReference type="Google" id="ProtNLM"/>
    </source>
</evidence>